<dbReference type="InterPro" id="IPR018108">
    <property type="entry name" value="MCP_transmembrane"/>
</dbReference>
<dbReference type="Proteomes" id="UP000013827">
    <property type="component" value="Unassembled WGS sequence"/>
</dbReference>
<keyword evidence="12" id="KW-0732">Signal</keyword>
<dbReference type="InterPro" id="IPR044677">
    <property type="entry name" value="SLC25A3/Pic2/Mir1-like"/>
</dbReference>
<reference evidence="13" key="2">
    <citation type="submission" date="2024-10" db="UniProtKB">
        <authorList>
            <consortium name="EnsemblProtists"/>
        </authorList>
    </citation>
    <scope>IDENTIFICATION</scope>
</reference>
<sequence>MNLLLSLLLAAWVPAWGRVSPSRRRSGRYYAGVSLSGAVASSTTHVLVLPLDVVKTRMQTGSRLGLMTAAGAVLADAPGRGLFRLSVFLKGLPPTAVGYFLQGGAKFGGYEALKQESFARLRAAGGEELTRRCQLPAMLASAAAAEMAATVLLAPLEVLKLRMQTDAAAAARGAARTLLHISRHEGLGALYKGLAPIAMRQVPYTMSKLVVYDQVARLAKSACVGEREHLRPCAIVLTGLVAGAAAAIVSHPADLLLTRLCGSATASTATSVAECVIADGVLEQARYLMSLGLRGAYAGLAPRLAMASVARHDVGDDVHPIFAIRVAADVIGCAPAG</sequence>
<evidence type="ECO:0000256" key="4">
    <source>
        <dbReference type="ARBA" id="ARBA00022692"/>
    </source>
</evidence>
<dbReference type="GeneID" id="17286405"/>
<dbReference type="GO" id="GO:0005315">
    <property type="term" value="F:phosphate transmembrane transporter activity"/>
    <property type="evidence" value="ECO:0007669"/>
    <property type="project" value="InterPro"/>
</dbReference>
<feature type="chain" id="PRO_5044053521" description="Mitochondrial carrier protein" evidence="12">
    <location>
        <begin position="18"/>
        <end position="337"/>
    </location>
</feature>
<accession>A0A0D3IYU2</accession>
<evidence type="ECO:0000256" key="3">
    <source>
        <dbReference type="ARBA" id="ARBA00022448"/>
    </source>
</evidence>
<dbReference type="KEGG" id="ehx:EMIHUDRAFT_470438"/>
<evidence type="ECO:0000256" key="11">
    <source>
        <dbReference type="RuleBase" id="RU000488"/>
    </source>
</evidence>
<evidence type="ECO:0000256" key="12">
    <source>
        <dbReference type="SAM" id="SignalP"/>
    </source>
</evidence>
<evidence type="ECO:0000256" key="6">
    <source>
        <dbReference type="ARBA" id="ARBA00022792"/>
    </source>
</evidence>
<dbReference type="Gene3D" id="1.50.40.10">
    <property type="entry name" value="Mitochondrial carrier domain"/>
    <property type="match status" value="1"/>
</dbReference>
<proteinExistence type="inferred from homology"/>
<evidence type="ECO:0000256" key="2">
    <source>
        <dbReference type="ARBA" id="ARBA00006375"/>
    </source>
</evidence>
<evidence type="ECO:0000313" key="13">
    <source>
        <dbReference type="EnsemblProtists" id="EOD16427"/>
    </source>
</evidence>
<dbReference type="OMA" id="TFREAVP"/>
<keyword evidence="3 11" id="KW-0813">Transport</keyword>
<dbReference type="RefSeq" id="XP_005768856.1">
    <property type="nucleotide sequence ID" value="XM_005768799.1"/>
</dbReference>
<evidence type="ECO:0000256" key="10">
    <source>
        <dbReference type="PROSITE-ProRule" id="PRU00282"/>
    </source>
</evidence>
<dbReference type="EnsemblProtists" id="EOD16427">
    <property type="protein sequence ID" value="EOD16427"/>
    <property type="gene ID" value="EMIHUDRAFT_470438"/>
</dbReference>
<keyword evidence="5" id="KW-0677">Repeat</keyword>
<dbReference type="EnsemblProtists" id="EOD41136">
    <property type="protein sequence ID" value="EOD41136"/>
    <property type="gene ID" value="EMIHUDRAFT_462027"/>
</dbReference>
<dbReference type="RefSeq" id="XP_005793565.1">
    <property type="nucleotide sequence ID" value="XM_005793508.1"/>
</dbReference>
<dbReference type="PANTHER" id="PTHR45671:SF12">
    <property type="entry name" value="MITOCHONDRIAL PHOSPHATE CARRIER PROTEIN"/>
    <property type="match status" value="1"/>
</dbReference>
<dbReference type="STRING" id="2903.R1C2S9"/>
<dbReference type="GO" id="GO:0005743">
    <property type="term" value="C:mitochondrial inner membrane"/>
    <property type="evidence" value="ECO:0007669"/>
    <property type="project" value="UniProtKB-SubCell"/>
</dbReference>
<name>A0A0D3IYU2_EMIH1</name>
<keyword evidence="9 10" id="KW-0472">Membrane</keyword>
<dbReference type="PROSITE" id="PS50920">
    <property type="entry name" value="SOLCAR"/>
    <property type="match status" value="2"/>
</dbReference>
<reference evidence="14" key="1">
    <citation type="journal article" date="2013" name="Nature">
        <title>Pan genome of the phytoplankton Emiliania underpins its global distribution.</title>
        <authorList>
            <person name="Read B.A."/>
            <person name="Kegel J."/>
            <person name="Klute M.J."/>
            <person name="Kuo A."/>
            <person name="Lefebvre S.C."/>
            <person name="Maumus F."/>
            <person name="Mayer C."/>
            <person name="Miller J."/>
            <person name="Monier A."/>
            <person name="Salamov A."/>
            <person name="Young J."/>
            <person name="Aguilar M."/>
            <person name="Claverie J.M."/>
            <person name="Frickenhaus S."/>
            <person name="Gonzalez K."/>
            <person name="Herman E.K."/>
            <person name="Lin Y.C."/>
            <person name="Napier J."/>
            <person name="Ogata H."/>
            <person name="Sarno A.F."/>
            <person name="Shmutz J."/>
            <person name="Schroeder D."/>
            <person name="de Vargas C."/>
            <person name="Verret F."/>
            <person name="von Dassow P."/>
            <person name="Valentin K."/>
            <person name="Van de Peer Y."/>
            <person name="Wheeler G."/>
            <person name="Dacks J.B."/>
            <person name="Delwiche C.F."/>
            <person name="Dyhrman S.T."/>
            <person name="Glockner G."/>
            <person name="John U."/>
            <person name="Richards T."/>
            <person name="Worden A.Z."/>
            <person name="Zhang X."/>
            <person name="Grigoriev I.V."/>
            <person name="Allen A.E."/>
            <person name="Bidle K."/>
            <person name="Borodovsky M."/>
            <person name="Bowler C."/>
            <person name="Brownlee C."/>
            <person name="Cock J.M."/>
            <person name="Elias M."/>
            <person name="Gladyshev V.N."/>
            <person name="Groth M."/>
            <person name="Guda C."/>
            <person name="Hadaegh A."/>
            <person name="Iglesias-Rodriguez M.D."/>
            <person name="Jenkins J."/>
            <person name="Jones B.M."/>
            <person name="Lawson T."/>
            <person name="Leese F."/>
            <person name="Lindquist E."/>
            <person name="Lobanov A."/>
            <person name="Lomsadze A."/>
            <person name="Malik S.B."/>
            <person name="Marsh M.E."/>
            <person name="Mackinder L."/>
            <person name="Mock T."/>
            <person name="Mueller-Roeber B."/>
            <person name="Pagarete A."/>
            <person name="Parker M."/>
            <person name="Probert I."/>
            <person name="Quesneville H."/>
            <person name="Raines C."/>
            <person name="Rensing S.A."/>
            <person name="Riano-Pachon D.M."/>
            <person name="Richier S."/>
            <person name="Rokitta S."/>
            <person name="Shiraiwa Y."/>
            <person name="Soanes D.M."/>
            <person name="van der Giezen M."/>
            <person name="Wahlund T.M."/>
            <person name="Williams B."/>
            <person name="Wilson W."/>
            <person name="Wolfe G."/>
            <person name="Wurch L.L."/>
        </authorList>
    </citation>
    <scope>NUCLEOTIDE SEQUENCE</scope>
</reference>
<comment type="subcellular location">
    <subcellularLocation>
        <location evidence="1">Mitochondrion inner membrane</location>
        <topology evidence="1">Multi-pass membrane protein</topology>
    </subcellularLocation>
</comment>
<organism evidence="13 14">
    <name type="scientific">Emiliania huxleyi (strain CCMP1516)</name>
    <dbReference type="NCBI Taxonomy" id="280463"/>
    <lineage>
        <taxon>Eukaryota</taxon>
        <taxon>Haptista</taxon>
        <taxon>Haptophyta</taxon>
        <taxon>Prymnesiophyceae</taxon>
        <taxon>Isochrysidales</taxon>
        <taxon>Noelaerhabdaceae</taxon>
        <taxon>Emiliania</taxon>
    </lineage>
</organism>
<keyword evidence="4 10" id="KW-0812">Transmembrane</keyword>
<feature type="signal peptide" evidence="12">
    <location>
        <begin position="1"/>
        <end position="17"/>
    </location>
</feature>
<evidence type="ECO:0008006" key="15">
    <source>
        <dbReference type="Google" id="ProtNLM"/>
    </source>
</evidence>
<evidence type="ECO:0000256" key="7">
    <source>
        <dbReference type="ARBA" id="ARBA00022989"/>
    </source>
</evidence>
<keyword evidence="7" id="KW-1133">Transmembrane helix</keyword>
<evidence type="ECO:0000313" key="14">
    <source>
        <dbReference type="Proteomes" id="UP000013827"/>
    </source>
</evidence>
<keyword evidence="8" id="KW-0496">Mitochondrion</keyword>
<dbReference type="SUPFAM" id="SSF103506">
    <property type="entry name" value="Mitochondrial carrier"/>
    <property type="match status" value="1"/>
</dbReference>
<dbReference type="PANTHER" id="PTHR45671">
    <property type="entry name" value="SOLUTE CARRIER FAMILY 25 (MITOCHONDRIAL CARRIER PHOSPHATE CARRIER), MEMBER 3, LIKE-RELATED-RELATED"/>
    <property type="match status" value="1"/>
</dbReference>
<dbReference type="GeneID" id="17262578"/>
<protein>
    <recommendedName>
        <fullName evidence="15">Mitochondrial carrier protein</fullName>
    </recommendedName>
</protein>
<keyword evidence="14" id="KW-1185">Reference proteome</keyword>
<dbReference type="PaxDb" id="2903-EOD16427"/>
<dbReference type="AlphaFoldDB" id="A0A0D3IYU2"/>
<dbReference type="eggNOG" id="KOG0767">
    <property type="taxonomic scope" value="Eukaryota"/>
</dbReference>
<evidence type="ECO:0000256" key="9">
    <source>
        <dbReference type="ARBA" id="ARBA00023136"/>
    </source>
</evidence>
<feature type="repeat" description="Solcar" evidence="10">
    <location>
        <begin position="28"/>
        <end position="116"/>
    </location>
</feature>
<feature type="repeat" description="Solcar" evidence="10">
    <location>
        <begin position="136"/>
        <end position="218"/>
    </location>
</feature>
<dbReference type="GO" id="GO:1990547">
    <property type="term" value="P:mitochondrial phosphate ion transmembrane transport"/>
    <property type="evidence" value="ECO:0007669"/>
    <property type="project" value="InterPro"/>
</dbReference>
<dbReference type="HOGENOM" id="CLU_039456_1_0_1"/>
<evidence type="ECO:0000256" key="5">
    <source>
        <dbReference type="ARBA" id="ARBA00022737"/>
    </source>
</evidence>
<comment type="similarity">
    <text evidence="2 11">Belongs to the mitochondrial carrier (TC 2.A.29) family.</text>
</comment>
<evidence type="ECO:0000256" key="1">
    <source>
        <dbReference type="ARBA" id="ARBA00004448"/>
    </source>
</evidence>
<keyword evidence="6" id="KW-0999">Mitochondrion inner membrane</keyword>
<dbReference type="KEGG" id="ehx:EMIHUDRAFT_462027"/>
<evidence type="ECO:0000256" key="8">
    <source>
        <dbReference type="ARBA" id="ARBA00023128"/>
    </source>
</evidence>
<dbReference type="Pfam" id="PF00153">
    <property type="entry name" value="Mito_carr"/>
    <property type="match status" value="3"/>
</dbReference>
<dbReference type="InterPro" id="IPR023395">
    <property type="entry name" value="MCP_dom_sf"/>
</dbReference>